<reference evidence="2 3" key="1">
    <citation type="submission" date="2023-07" db="EMBL/GenBank/DDBJ databases">
        <title>Sorghum-associated microbial communities from plants grown in Nebraska, USA.</title>
        <authorList>
            <person name="Schachtman D."/>
        </authorList>
    </citation>
    <scope>NUCLEOTIDE SEQUENCE [LARGE SCALE GENOMIC DNA]</scope>
    <source>
        <strain evidence="2 3">584</strain>
    </source>
</reference>
<evidence type="ECO:0000313" key="3">
    <source>
        <dbReference type="Proteomes" id="UP001262410"/>
    </source>
</evidence>
<protein>
    <submittedName>
        <fullName evidence="2">Uncharacterized protein</fullName>
    </submittedName>
</protein>
<dbReference type="RefSeq" id="WP_309796160.1">
    <property type="nucleotide sequence ID" value="NZ_JAVDPW010000006.1"/>
</dbReference>
<proteinExistence type="predicted"/>
<dbReference type="Proteomes" id="UP001262410">
    <property type="component" value="Unassembled WGS sequence"/>
</dbReference>
<keyword evidence="3" id="KW-1185">Reference proteome</keyword>
<comment type="caution">
    <text evidence="2">The sequence shown here is derived from an EMBL/GenBank/DDBJ whole genome shotgun (WGS) entry which is preliminary data.</text>
</comment>
<feature type="compositionally biased region" description="Basic and acidic residues" evidence="1">
    <location>
        <begin position="12"/>
        <end position="22"/>
    </location>
</feature>
<feature type="compositionally biased region" description="Basic residues" evidence="1">
    <location>
        <begin position="1"/>
        <end position="11"/>
    </location>
</feature>
<organism evidence="2 3">
    <name type="scientific">Inquilinus ginsengisoli</name>
    <dbReference type="NCBI Taxonomy" id="363840"/>
    <lineage>
        <taxon>Bacteria</taxon>
        <taxon>Pseudomonadati</taxon>
        <taxon>Pseudomonadota</taxon>
        <taxon>Alphaproteobacteria</taxon>
        <taxon>Rhodospirillales</taxon>
        <taxon>Rhodospirillaceae</taxon>
        <taxon>Inquilinus</taxon>
    </lineage>
</organism>
<name>A0ABU1JUC3_9PROT</name>
<feature type="region of interest" description="Disordered" evidence="1">
    <location>
        <begin position="1"/>
        <end position="62"/>
    </location>
</feature>
<sequence>MHGPHHHHDHPHHHDHDHPHDHGHGHHHHPAGPGHNGPAGRAVQWQTPHRPGEPDPAPAPRPADLDLVEAAFVEGFARAPDATSFLRLAGIAFVGEDAAGRRLHLLRVEAEDVVDVGSVAPLLGGGGMRYDPLPAQLTSRRRRLGFVYQDGPETRRLGFAEARALRDRSDASTLDLTGGDP</sequence>
<evidence type="ECO:0000313" key="2">
    <source>
        <dbReference type="EMBL" id="MDR6291180.1"/>
    </source>
</evidence>
<accession>A0ABU1JUC3</accession>
<gene>
    <name evidence="2" type="ORF">E9232_003706</name>
</gene>
<dbReference type="EMBL" id="JAVDPW010000006">
    <property type="protein sequence ID" value="MDR6291180.1"/>
    <property type="molecule type" value="Genomic_DNA"/>
</dbReference>
<evidence type="ECO:0000256" key="1">
    <source>
        <dbReference type="SAM" id="MobiDB-lite"/>
    </source>
</evidence>